<sequence>MPNGGDPSEELRKNAMLRNARQHGGAESEPSAASMPELVPDPAPNGRPPTEQELEQQQFYRRQEPRVAVRVALDWTRKEFSGLDKQHAESQRGGGPQSSKAHGASPLSERRGHAKEVMNAWERVNMLLTRADARQKPIRTWDEAENRPKFLELYINAQRLLATYTQAYGSQGAGQESIAKAARQSLRQFAPARPAQGAQPQAPGAVPPQVPHAVRGAPGRQGGPASARPRSPLGGK</sequence>
<evidence type="ECO:0000313" key="2">
    <source>
        <dbReference type="EMBL" id="GAA2628486.1"/>
    </source>
</evidence>
<evidence type="ECO:0000256" key="1">
    <source>
        <dbReference type="SAM" id="MobiDB-lite"/>
    </source>
</evidence>
<evidence type="ECO:0000313" key="3">
    <source>
        <dbReference type="Proteomes" id="UP001501447"/>
    </source>
</evidence>
<gene>
    <name evidence="2" type="ORF">GCM10009863_49580</name>
</gene>
<keyword evidence="3" id="KW-1185">Reference proteome</keyword>
<proteinExistence type="predicted"/>
<comment type="caution">
    <text evidence="2">The sequence shown here is derived from an EMBL/GenBank/DDBJ whole genome shotgun (WGS) entry which is preliminary data.</text>
</comment>
<feature type="region of interest" description="Disordered" evidence="1">
    <location>
        <begin position="1"/>
        <end position="63"/>
    </location>
</feature>
<protein>
    <submittedName>
        <fullName evidence="2">Uncharacterized protein</fullName>
    </submittedName>
</protein>
<reference evidence="3" key="1">
    <citation type="journal article" date="2019" name="Int. J. Syst. Evol. Microbiol.">
        <title>The Global Catalogue of Microorganisms (GCM) 10K type strain sequencing project: providing services to taxonomists for standard genome sequencing and annotation.</title>
        <authorList>
            <consortium name="The Broad Institute Genomics Platform"/>
            <consortium name="The Broad Institute Genome Sequencing Center for Infectious Disease"/>
            <person name="Wu L."/>
            <person name="Ma J."/>
        </authorList>
    </citation>
    <scope>NUCLEOTIDE SEQUENCE [LARGE SCALE GENOMIC DNA]</scope>
    <source>
        <strain evidence="3">JCM 16373</strain>
    </source>
</reference>
<feature type="compositionally biased region" description="Basic and acidic residues" evidence="1">
    <location>
        <begin position="80"/>
        <end position="90"/>
    </location>
</feature>
<feature type="region of interest" description="Disordered" evidence="1">
    <location>
        <begin position="184"/>
        <end position="236"/>
    </location>
</feature>
<accession>A0ABP6CZI5</accession>
<organism evidence="2 3">
    <name type="scientific">Streptomyces axinellae</name>
    <dbReference type="NCBI Taxonomy" id="552788"/>
    <lineage>
        <taxon>Bacteria</taxon>
        <taxon>Bacillati</taxon>
        <taxon>Actinomycetota</taxon>
        <taxon>Actinomycetes</taxon>
        <taxon>Kitasatosporales</taxon>
        <taxon>Streptomycetaceae</taxon>
        <taxon>Streptomyces</taxon>
    </lineage>
</organism>
<name>A0ABP6CZI5_9ACTN</name>
<dbReference type="Proteomes" id="UP001501447">
    <property type="component" value="Unassembled WGS sequence"/>
</dbReference>
<dbReference type="EMBL" id="BAAARJ010000017">
    <property type="protein sequence ID" value="GAA2628486.1"/>
    <property type="molecule type" value="Genomic_DNA"/>
</dbReference>
<feature type="compositionally biased region" description="Low complexity" evidence="1">
    <location>
        <begin position="190"/>
        <end position="204"/>
    </location>
</feature>
<feature type="region of interest" description="Disordered" evidence="1">
    <location>
        <begin position="80"/>
        <end position="116"/>
    </location>
</feature>